<feature type="region of interest" description="Disordered" evidence="4">
    <location>
        <begin position="114"/>
        <end position="138"/>
    </location>
</feature>
<evidence type="ECO:0000256" key="1">
    <source>
        <dbReference type="ARBA" id="ARBA00023015"/>
    </source>
</evidence>
<evidence type="ECO:0000256" key="3">
    <source>
        <dbReference type="ARBA" id="ARBA00023163"/>
    </source>
</evidence>
<dbReference type="InterPro" id="IPR036388">
    <property type="entry name" value="WH-like_DNA-bd_sf"/>
</dbReference>
<evidence type="ECO:0000313" key="6">
    <source>
        <dbReference type="EMBL" id="MFD2139304.1"/>
    </source>
</evidence>
<evidence type="ECO:0000313" key="7">
    <source>
        <dbReference type="Proteomes" id="UP001597299"/>
    </source>
</evidence>
<keyword evidence="2" id="KW-0238">DNA-binding</keyword>
<organism evidence="6 7">
    <name type="scientific">Ancylobacter oerskovii</name>
    <dbReference type="NCBI Taxonomy" id="459519"/>
    <lineage>
        <taxon>Bacteria</taxon>
        <taxon>Pseudomonadati</taxon>
        <taxon>Pseudomonadota</taxon>
        <taxon>Alphaproteobacteria</taxon>
        <taxon>Hyphomicrobiales</taxon>
        <taxon>Xanthobacteraceae</taxon>
        <taxon>Ancylobacter</taxon>
    </lineage>
</organism>
<dbReference type="PANTHER" id="PTHR33204:SF39">
    <property type="entry name" value="TRANSCRIPTIONAL REGULATORY PROTEIN"/>
    <property type="match status" value="1"/>
</dbReference>
<gene>
    <name evidence="6" type="ORF">ACFSNC_02715</name>
</gene>
<dbReference type="Gene3D" id="1.10.10.10">
    <property type="entry name" value="Winged helix-like DNA-binding domain superfamily/Winged helix DNA-binding domain"/>
    <property type="match status" value="1"/>
</dbReference>
<dbReference type="SUPFAM" id="SSF46785">
    <property type="entry name" value="Winged helix' DNA-binding domain"/>
    <property type="match status" value="1"/>
</dbReference>
<reference evidence="7" key="1">
    <citation type="journal article" date="2019" name="Int. J. Syst. Evol. Microbiol.">
        <title>The Global Catalogue of Microorganisms (GCM) 10K type strain sequencing project: providing services to taxonomists for standard genome sequencing and annotation.</title>
        <authorList>
            <consortium name="The Broad Institute Genomics Platform"/>
            <consortium name="The Broad Institute Genome Sequencing Center for Infectious Disease"/>
            <person name="Wu L."/>
            <person name="Ma J."/>
        </authorList>
    </citation>
    <scope>NUCLEOTIDE SEQUENCE [LARGE SCALE GENOMIC DNA]</scope>
    <source>
        <strain evidence="7">CCM 7435</strain>
    </source>
</reference>
<keyword evidence="1" id="KW-0805">Transcription regulation</keyword>
<protein>
    <submittedName>
        <fullName evidence="6">Winged helix-turn-helix transcriptional regulator</fullName>
    </submittedName>
</protein>
<name>A0ABW4YTB8_9HYPH</name>
<accession>A0ABW4YTB8</accession>
<dbReference type="EMBL" id="JBHUHD010000001">
    <property type="protein sequence ID" value="MFD2139304.1"/>
    <property type="molecule type" value="Genomic_DNA"/>
</dbReference>
<dbReference type="Proteomes" id="UP001597299">
    <property type="component" value="Unassembled WGS sequence"/>
</dbReference>
<dbReference type="Pfam" id="PF01638">
    <property type="entry name" value="HxlR"/>
    <property type="match status" value="1"/>
</dbReference>
<feature type="domain" description="HTH hxlR-type" evidence="5">
    <location>
        <begin position="16"/>
        <end position="114"/>
    </location>
</feature>
<dbReference type="InterPro" id="IPR036390">
    <property type="entry name" value="WH_DNA-bd_sf"/>
</dbReference>
<evidence type="ECO:0000259" key="5">
    <source>
        <dbReference type="PROSITE" id="PS51118"/>
    </source>
</evidence>
<dbReference type="InterPro" id="IPR002577">
    <property type="entry name" value="HTH_HxlR"/>
</dbReference>
<sequence>MAGMMKAEWLALGDACPVRLLLDRIGDRWSVLVLTELDPGVRRFSELRRSIPDISQRMLTQTLRSLETDGFISRTVFPTVPPRVDYELTDLGRSLMVPLGGLIDWVKANDATVRGARRQPTTMPGEPASSRPTMAAAG</sequence>
<evidence type="ECO:0000256" key="4">
    <source>
        <dbReference type="SAM" id="MobiDB-lite"/>
    </source>
</evidence>
<proteinExistence type="predicted"/>
<dbReference type="PANTHER" id="PTHR33204">
    <property type="entry name" value="TRANSCRIPTIONAL REGULATOR, MARR FAMILY"/>
    <property type="match status" value="1"/>
</dbReference>
<keyword evidence="7" id="KW-1185">Reference proteome</keyword>
<evidence type="ECO:0000256" key="2">
    <source>
        <dbReference type="ARBA" id="ARBA00023125"/>
    </source>
</evidence>
<comment type="caution">
    <text evidence="6">The sequence shown here is derived from an EMBL/GenBank/DDBJ whole genome shotgun (WGS) entry which is preliminary data.</text>
</comment>
<keyword evidence="3" id="KW-0804">Transcription</keyword>
<dbReference type="RefSeq" id="WP_213353477.1">
    <property type="nucleotide sequence ID" value="NZ_JAHBGB010000036.1"/>
</dbReference>
<dbReference type="PROSITE" id="PS51118">
    <property type="entry name" value="HTH_HXLR"/>
    <property type="match status" value="1"/>
</dbReference>